<dbReference type="Proteomes" id="UP001516400">
    <property type="component" value="Unassembled WGS sequence"/>
</dbReference>
<feature type="active site" description="Nucleophile" evidence="7">
    <location>
        <position position="203"/>
    </location>
</feature>
<dbReference type="GO" id="GO:0016787">
    <property type="term" value="F:hydrolase activity"/>
    <property type="evidence" value="ECO:0007669"/>
    <property type="project" value="UniProtKB-KW"/>
</dbReference>
<keyword evidence="4" id="KW-0442">Lipid degradation</keyword>
<evidence type="ECO:0000259" key="9">
    <source>
        <dbReference type="Pfam" id="PF04083"/>
    </source>
</evidence>
<keyword evidence="11" id="KW-1185">Reference proteome</keyword>
<evidence type="ECO:0000256" key="4">
    <source>
        <dbReference type="ARBA" id="ARBA00022963"/>
    </source>
</evidence>
<name>A0ABD2MKI3_9CUCU</name>
<dbReference type="PANTHER" id="PTHR11005">
    <property type="entry name" value="LYSOSOMAL ACID LIPASE-RELATED"/>
    <property type="match status" value="1"/>
</dbReference>
<evidence type="ECO:0000313" key="11">
    <source>
        <dbReference type="Proteomes" id="UP001516400"/>
    </source>
</evidence>
<comment type="caution">
    <text evidence="10">The sequence shown here is derived from an EMBL/GenBank/DDBJ whole genome shotgun (WGS) entry which is preliminary data.</text>
</comment>
<dbReference type="Pfam" id="PF04083">
    <property type="entry name" value="Abhydro_lipase"/>
    <property type="match status" value="1"/>
</dbReference>
<evidence type="ECO:0000256" key="6">
    <source>
        <dbReference type="ARBA" id="ARBA00023180"/>
    </source>
</evidence>
<comment type="similarity">
    <text evidence="1">Belongs to the AB hydrolase superfamily. Lipase family.</text>
</comment>
<organism evidence="10 11">
    <name type="scientific">Cryptolaemus montrouzieri</name>
    <dbReference type="NCBI Taxonomy" id="559131"/>
    <lineage>
        <taxon>Eukaryota</taxon>
        <taxon>Metazoa</taxon>
        <taxon>Ecdysozoa</taxon>
        <taxon>Arthropoda</taxon>
        <taxon>Hexapoda</taxon>
        <taxon>Insecta</taxon>
        <taxon>Pterygota</taxon>
        <taxon>Neoptera</taxon>
        <taxon>Endopterygota</taxon>
        <taxon>Coleoptera</taxon>
        <taxon>Polyphaga</taxon>
        <taxon>Cucujiformia</taxon>
        <taxon>Coccinelloidea</taxon>
        <taxon>Coccinellidae</taxon>
        <taxon>Scymninae</taxon>
        <taxon>Scymnini</taxon>
        <taxon>Cryptolaemus</taxon>
    </lineage>
</organism>
<evidence type="ECO:0000256" key="8">
    <source>
        <dbReference type="SAM" id="SignalP"/>
    </source>
</evidence>
<proteinExistence type="inferred from homology"/>
<feature type="active site" description="Charge relay system" evidence="7">
    <location>
        <position position="410"/>
    </location>
</feature>
<feature type="domain" description="Partial AB-hydrolase lipase" evidence="9">
    <location>
        <begin position="68"/>
        <end position="126"/>
    </location>
</feature>
<feature type="chain" id="PRO_5044771402" description="Partial AB-hydrolase lipase domain-containing protein" evidence="8">
    <location>
        <begin position="20"/>
        <end position="460"/>
    </location>
</feature>
<sequence length="460" mass="52617">MNLFSLLFLGLLNFYFVEPLPFFSDVQQAAVSDSHIASMPYSKEEIRAVREKLNLTTHPDNPDEYLSVTELITKYGYPVEEYFVTTKDGYILRVHRIPPTRKGIAPCNRTIFLMHGLLSSSADWVILGPQEAFAYYLADLGYDVWMGNARGNSQSKNHTKLNPRHRKFWDFSWHEIGTIDVPTMIDFVLKSTNQKALYHVGHSQGTTTFYVMCSELPSYNKKIIAHYSLAPIGFMKHAFSPILRIGSKFVKELEWLSSLLGIVQILPHDAFMTFIGNKYCEGGELTEVVCRDSLFLTCGFDKAEFNNSLMPTLMGHSPAGSAAKQFFHYAQLIDSGRFRQYDYGLANTLHYGPTHALGPPSYDLKKVKAPVYLYYSRNDWLSNEKDVTKLCKELGNCRSQVLVAEHRFNHMDYLWGIHAKQMVYTVVTDDIVNNLAKDQYRGRLDDTDTENEFDSDSENE</sequence>
<feature type="signal peptide" evidence="8">
    <location>
        <begin position="1"/>
        <end position="19"/>
    </location>
</feature>
<dbReference type="InterPro" id="IPR006693">
    <property type="entry name" value="AB_hydrolase_lipase"/>
</dbReference>
<dbReference type="SUPFAM" id="SSF53474">
    <property type="entry name" value="alpha/beta-Hydrolases"/>
    <property type="match status" value="1"/>
</dbReference>
<dbReference type="FunFam" id="3.40.50.1820:FF:000021">
    <property type="entry name" value="Lipase"/>
    <property type="match status" value="1"/>
</dbReference>
<gene>
    <name evidence="10" type="ORF">HHI36_011023</name>
</gene>
<dbReference type="InterPro" id="IPR025483">
    <property type="entry name" value="Lipase_euk"/>
</dbReference>
<protein>
    <recommendedName>
        <fullName evidence="9">Partial AB-hydrolase lipase domain-containing protein</fullName>
    </recommendedName>
</protein>
<dbReference type="AlphaFoldDB" id="A0ABD2MKI3"/>
<keyword evidence="5" id="KW-0443">Lipid metabolism</keyword>
<feature type="active site" description="Charge relay system" evidence="7">
    <location>
        <position position="379"/>
    </location>
</feature>
<dbReference type="GO" id="GO:0016042">
    <property type="term" value="P:lipid catabolic process"/>
    <property type="evidence" value="ECO:0007669"/>
    <property type="project" value="UniProtKB-KW"/>
</dbReference>
<dbReference type="EMBL" id="JABFTP020000001">
    <property type="protein sequence ID" value="KAL3266871.1"/>
    <property type="molecule type" value="Genomic_DNA"/>
</dbReference>
<evidence type="ECO:0000256" key="2">
    <source>
        <dbReference type="ARBA" id="ARBA00022729"/>
    </source>
</evidence>
<dbReference type="Gene3D" id="3.40.50.1820">
    <property type="entry name" value="alpha/beta hydrolase"/>
    <property type="match status" value="1"/>
</dbReference>
<evidence type="ECO:0000256" key="7">
    <source>
        <dbReference type="PIRSR" id="PIRSR000862-1"/>
    </source>
</evidence>
<evidence type="ECO:0000256" key="1">
    <source>
        <dbReference type="ARBA" id="ARBA00010701"/>
    </source>
</evidence>
<keyword evidence="2 8" id="KW-0732">Signal</keyword>
<evidence type="ECO:0000256" key="5">
    <source>
        <dbReference type="ARBA" id="ARBA00023098"/>
    </source>
</evidence>
<accession>A0ABD2MKI3</accession>
<reference evidence="10 11" key="1">
    <citation type="journal article" date="2021" name="BMC Biol.">
        <title>Horizontally acquired antibacterial genes associated with adaptive radiation of ladybird beetles.</title>
        <authorList>
            <person name="Li H.S."/>
            <person name="Tang X.F."/>
            <person name="Huang Y.H."/>
            <person name="Xu Z.Y."/>
            <person name="Chen M.L."/>
            <person name="Du X.Y."/>
            <person name="Qiu B.Y."/>
            <person name="Chen P.T."/>
            <person name="Zhang W."/>
            <person name="Slipinski A."/>
            <person name="Escalona H.E."/>
            <person name="Waterhouse R.M."/>
            <person name="Zwick A."/>
            <person name="Pang H."/>
        </authorList>
    </citation>
    <scope>NUCLEOTIDE SEQUENCE [LARGE SCALE GENOMIC DNA]</scope>
    <source>
        <strain evidence="10">SYSU2018</strain>
    </source>
</reference>
<dbReference type="InterPro" id="IPR029058">
    <property type="entry name" value="AB_hydrolase_fold"/>
</dbReference>
<evidence type="ECO:0000256" key="3">
    <source>
        <dbReference type="ARBA" id="ARBA00022801"/>
    </source>
</evidence>
<evidence type="ECO:0000313" key="10">
    <source>
        <dbReference type="EMBL" id="KAL3266871.1"/>
    </source>
</evidence>
<dbReference type="PIRSF" id="PIRSF000862">
    <property type="entry name" value="Steryl_ester_lip"/>
    <property type="match status" value="1"/>
</dbReference>
<keyword evidence="3" id="KW-0378">Hydrolase</keyword>
<keyword evidence="6" id="KW-0325">Glycoprotein</keyword>